<dbReference type="PANTHER" id="PTHR36529">
    <property type="entry name" value="SLL1095 PROTEIN"/>
    <property type="match status" value="1"/>
</dbReference>
<keyword evidence="2" id="KW-1185">Reference proteome</keyword>
<comment type="caution">
    <text evidence="1">The sequence shown here is derived from an EMBL/GenBank/DDBJ whole genome shotgun (WGS) entry which is preliminary data.</text>
</comment>
<dbReference type="Gene3D" id="3.90.550.10">
    <property type="entry name" value="Spore Coat Polysaccharide Biosynthesis Protein SpsA, Chain A"/>
    <property type="match status" value="1"/>
</dbReference>
<accession>W7IFN7</accession>
<dbReference type="InterPro" id="IPR018641">
    <property type="entry name" value="Trfase_1_rSAM/seldom-assoc"/>
</dbReference>
<evidence type="ECO:0000313" key="2">
    <source>
        <dbReference type="Proteomes" id="UP000019277"/>
    </source>
</evidence>
<dbReference type="PANTHER" id="PTHR36529:SF1">
    <property type="entry name" value="GLYCOSYLTRANSFERASE"/>
    <property type="match status" value="1"/>
</dbReference>
<dbReference type="Proteomes" id="UP000019277">
    <property type="component" value="Unassembled WGS sequence"/>
</dbReference>
<dbReference type="PATRIC" id="fig|909613.9.peg.4993"/>
<name>W7IFN7_9PSEU</name>
<dbReference type="SUPFAM" id="SSF53448">
    <property type="entry name" value="Nucleotide-diphospho-sugar transferases"/>
    <property type="match status" value="1"/>
</dbReference>
<dbReference type="InterPro" id="IPR029044">
    <property type="entry name" value="Nucleotide-diphossugar_trans"/>
</dbReference>
<reference evidence="1 2" key="1">
    <citation type="journal article" date="2014" name="Genome Announc.">
        <title>Draft Genome Sequence of the Antitrypanosomally Active Sponge-Associated Bacterium Actinokineospora sp. Strain EG49.</title>
        <authorList>
            <person name="Harjes J."/>
            <person name="Ryu T."/>
            <person name="Abdelmohsen U.R."/>
            <person name="Moitinho-Silva L."/>
            <person name="Horn H."/>
            <person name="Ravasi T."/>
            <person name="Hentschel U."/>
        </authorList>
    </citation>
    <scope>NUCLEOTIDE SEQUENCE [LARGE SCALE GENOMIC DNA]</scope>
    <source>
        <strain evidence="1 2">EG49</strain>
    </source>
</reference>
<organism evidence="1 2">
    <name type="scientific">Actinokineospora spheciospongiae</name>
    <dbReference type="NCBI Taxonomy" id="909613"/>
    <lineage>
        <taxon>Bacteria</taxon>
        <taxon>Bacillati</taxon>
        <taxon>Actinomycetota</taxon>
        <taxon>Actinomycetes</taxon>
        <taxon>Pseudonocardiales</taxon>
        <taxon>Pseudonocardiaceae</taxon>
        <taxon>Actinokineospora</taxon>
    </lineage>
</organism>
<sequence length="220" mass="22492">MTCLLVVAKAPVAGLAKTRLSPPATPVEAAEIAAASLLDTLDAVFATRGVVPVVALTGDLSAARRSAELAGALARCTVFAQRGEGFAERLATAHADVAERFPGRPVFQVGMDTPQVDPELLGSAAAALESGAEGLLGRAFDGGWWGLGLRDPLLAGVLRSVPMSRADTADRTAAALAGVGVRLRELPVLSDVDTMDDALRVAAECPSGRFAPAVEGLAVR</sequence>
<dbReference type="EMBL" id="AYXG01000188">
    <property type="protein sequence ID" value="EWC59690.1"/>
    <property type="molecule type" value="Genomic_DNA"/>
</dbReference>
<dbReference type="Pfam" id="PF09837">
    <property type="entry name" value="DUF2064"/>
    <property type="match status" value="1"/>
</dbReference>
<protein>
    <recommendedName>
        <fullName evidence="3">Glycosyltransferase involved in cell wall biogenesis</fullName>
    </recommendedName>
</protein>
<dbReference type="RefSeq" id="WP_035286715.1">
    <property type="nucleotide sequence ID" value="NZ_AYXG01000188.1"/>
</dbReference>
<dbReference type="OrthoDB" id="9798250at2"/>
<gene>
    <name evidence="1" type="ORF">UO65_4995</name>
</gene>
<accession>A0A8E2X4H7</accession>
<proteinExistence type="predicted"/>
<dbReference type="STRING" id="909613.UO65_4995"/>
<dbReference type="AlphaFoldDB" id="W7IFN7"/>
<evidence type="ECO:0000313" key="1">
    <source>
        <dbReference type="EMBL" id="EWC59690.1"/>
    </source>
</evidence>
<dbReference type="eggNOG" id="COG3222">
    <property type="taxonomic scope" value="Bacteria"/>
</dbReference>
<evidence type="ECO:0008006" key="3">
    <source>
        <dbReference type="Google" id="ProtNLM"/>
    </source>
</evidence>